<dbReference type="PANTHER" id="PTHR30294">
    <property type="entry name" value="MEMBRANE COMPONENT OF ABC TRANSPORTER YHHJ-RELATED"/>
    <property type="match status" value="1"/>
</dbReference>
<evidence type="ECO:0000313" key="8">
    <source>
        <dbReference type="EMBL" id="GGG95917.1"/>
    </source>
</evidence>
<dbReference type="PANTHER" id="PTHR30294:SF29">
    <property type="entry name" value="MULTIDRUG ABC TRANSPORTER PERMEASE YBHS-RELATED"/>
    <property type="match status" value="1"/>
</dbReference>
<dbReference type="InterPro" id="IPR013525">
    <property type="entry name" value="ABC2_TM"/>
</dbReference>
<keyword evidence="5 6" id="KW-0472">Membrane</keyword>
<accession>A0ABQ1XKA2</accession>
<proteinExistence type="predicted"/>
<evidence type="ECO:0000256" key="5">
    <source>
        <dbReference type="ARBA" id="ARBA00023136"/>
    </source>
</evidence>
<dbReference type="Pfam" id="PF12698">
    <property type="entry name" value="ABC2_membrane_3"/>
    <property type="match status" value="1"/>
</dbReference>
<feature type="transmembrane region" description="Helical" evidence="6">
    <location>
        <begin position="170"/>
        <end position="192"/>
    </location>
</feature>
<comment type="subcellular location">
    <subcellularLocation>
        <location evidence="1">Cell membrane</location>
        <topology evidence="1">Multi-pass membrane protein</topology>
    </subcellularLocation>
</comment>
<feature type="transmembrane region" description="Helical" evidence="6">
    <location>
        <begin position="12"/>
        <end position="31"/>
    </location>
</feature>
<feature type="transmembrane region" description="Helical" evidence="6">
    <location>
        <begin position="256"/>
        <end position="276"/>
    </location>
</feature>
<feature type="transmembrane region" description="Helical" evidence="6">
    <location>
        <begin position="341"/>
        <end position="363"/>
    </location>
</feature>
<evidence type="ECO:0000259" key="7">
    <source>
        <dbReference type="Pfam" id="PF12698"/>
    </source>
</evidence>
<name>A0ABQ1XKA2_9MICC</name>
<dbReference type="Proteomes" id="UP000596938">
    <property type="component" value="Unassembled WGS sequence"/>
</dbReference>
<protein>
    <recommendedName>
        <fullName evidence="7">ABC-2 type transporter transmembrane domain-containing protein</fullName>
    </recommendedName>
</protein>
<evidence type="ECO:0000256" key="3">
    <source>
        <dbReference type="ARBA" id="ARBA00022692"/>
    </source>
</evidence>
<evidence type="ECO:0000256" key="2">
    <source>
        <dbReference type="ARBA" id="ARBA00022475"/>
    </source>
</evidence>
<evidence type="ECO:0000256" key="4">
    <source>
        <dbReference type="ARBA" id="ARBA00022989"/>
    </source>
</evidence>
<evidence type="ECO:0000256" key="6">
    <source>
        <dbReference type="SAM" id="Phobius"/>
    </source>
</evidence>
<feature type="domain" description="ABC-2 type transporter transmembrane" evidence="7">
    <location>
        <begin position="12"/>
        <end position="355"/>
    </location>
</feature>
<feature type="transmembrane region" description="Helical" evidence="6">
    <location>
        <begin position="296"/>
        <end position="321"/>
    </location>
</feature>
<dbReference type="InterPro" id="IPR051449">
    <property type="entry name" value="ABC-2_transporter_component"/>
</dbReference>
<evidence type="ECO:0000256" key="1">
    <source>
        <dbReference type="ARBA" id="ARBA00004651"/>
    </source>
</evidence>
<keyword evidence="3 6" id="KW-0812">Transmembrane</keyword>
<reference evidence="9" key="1">
    <citation type="journal article" date="2019" name="Int. J. Syst. Evol. Microbiol.">
        <title>The Global Catalogue of Microorganisms (GCM) 10K type strain sequencing project: providing services to taxonomists for standard genome sequencing and annotation.</title>
        <authorList>
            <consortium name="The Broad Institute Genomics Platform"/>
            <consortium name="The Broad Institute Genome Sequencing Center for Infectious Disease"/>
            <person name="Wu L."/>
            <person name="Ma J."/>
        </authorList>
    </citation>
    <scope>NUCLEOTIDE SEQUENCE [LARGE SCALE GENOMIC DNA]</scope>
    <source>
        <strain evidence="9">CGMCC 1.1927</strain>
    </source>
</reference>
<dbReference type="EMBL" id="BMKU01000005">
    <property type="protein sequence ID" value="GGG95917.1"/>
    <property type="molecule type" value="Genomic_DNA"/>
</dbReference>
<sequence>MGMKVREKTFRIGIASTLILVVLGIAALSFFSNRTESHTIAVVDDAGSAVVNQTAELFQTIKPDSPDKASAVHVGTEEEALAKVADESVDAALIPAPDSTGAKGWKIVADASINPALEQAVGAVVQQQATSSNAARLNINLAELSRGAALQRELLSQEQDDDGSLFVLKFVFSFMFVSALMTYGLAIAQSVVEEKESRVVEILAAATSVKYLLVGKIGANFILGFLQVTILTAIALTGLKFVDVIPDLGRVVAASGWFIFFFVLGFFAVSCIWSALGSMATRSEDLASSAIPMQILLFGAYFLSFTAPEGILKIASFVPILSSIAMPTRILDGGVEWWEPWAAASGVVLVGILAIRLSTNIYLRTLMRTNKRTSLKEALRYDHA</sequence>
<keyword evidence="9" id="KW-1185">Reference proteome</keyword>
<feature type="transmembrane region" description="Helical" evidence="6">
    <location>
        <begin position="213"/>
        <end position="236"/>
    </location>
</feature>
<gene>
    <name evidence="8" type="ORF">GCM10011577_18780</name>
</gene>
<keyword evidence="2" id="KW-1003">Cell membrane</keyword>
<evidence type="ECO:0000313" key="9">
    <source>
        <dbReference type="Proteomes" id="UP000596938"/>
    </source>
</evidence>
<keyword evidence="4 6" id="KW-1133">Transmembrane helix</keyword>
<comment type="caution">
    <text evidence="8">The sequence shown here is derived from an EMBL/GenBank/DDBJ whole genome shotgun (WGS) entry which is preliminary data.</text>
</comment>
<organism evidence="8 9">
    <name type="scientific">Pseudarthrobacter polychromogenes</name>
    <dbReference type="NCBI Taxonomy" id="1676"/>
    <lineage>
        <taxon>Bacteria</taxon>
        <taxon>Bacillati</taxon>
        <taxon>Actinomycetota</taxon>
        <taxon>Actinomycetes</taxon>
        <taxon>Micrococcales</taxon>
        <taxon>Micrococcaceae</taxon>
        <taxon>Pseudarthrobacter</taxon>
    </lineage>
</organism>